<comment type="caution">
    <text evidence="1">The sequence shown here is derived from an EMBL/GenBank/DDBJ whole genome shotgun (WGS) entry which is preliminary data.</text>
</comment>
<evidence type="ECO:0000313" key="2">
    <source>
        <dbReference type="Proteomes" id="UP001501822"/>
    </source>
</evidence>
<name>A0ABN0XB37_9ACTN</name>
<dbReference type="EMBL" id="BAAABM010000053">
    <property type="protein sequence ID" value="GAA0359776.1"/>
    <property type="molecule type" value="Genomic_DNA"/>
</dbReference>
<accession>A0ABN0XB37</accession>
<gene>
    <name evidence="1" type="ORF">GCM10010151_56950</name>
</gene>
<dbReference type="Pfam" id="PF04463">
    <property type="entry name" value="2-thiour_desulf"/>
    <property type="match status" value="1"/>
</dbReference>
<dbReference type="RefSeq" id="WP_252803885.1">
    <property type="nucleotide sequence ID" value="NZ_BAAABM010000053.1"/>
</dbReference>
<organism evidence="1 2">
    <name type="scientific">Actinoallomurus spadix</name>
    <dbReference type="NCBI Taxonomy" id="79912"/>
    <lineage>
        <taxon>Bacteria</taxon>
        <taxon>Bacillati</taxon>
        <taxon>Actinomycetota</taxon>
        <taxon>Actinomycetes</taxon>
        <taxon>Streptosporangiales</taxon>
        <taxon>Thermomonosporaceae</taxon>
        <taxon>Actinoallomurus</taxon>
    </lineage>
</organism>
<reference evidence="1 2" key="1">
    <citation type="journal article" date="2019" name="Int. J. Syst. Evol. Microbiol.">
        <title>The Global Catalogue of Microorganisms (GCM) 10K type strain sequencing project: providing services to taxonomists for standard genome sequencing and annotation.</title>
        <authorList>
            <consortium name="The Broad Institute Genomics Platform"/>
            <consortium name="The Broad Institute Genome Sequencing Center for Infectious Disease"/>
            <person name="Wu L."/>
            <person name="Ma J."/>
        </authorList>
    </citation>
    <scope>NUCLEOTIDE SEQUENCE [LARGE SCALE GENOMIC DNA]</scope>
    <source>
        <strain evidence="1 2">JCM 3146</strain>
    </source>
</reference>
<keyword evidence="2" id="KW-1185">Reference proteome</keyword>
<dbReference type="PANTHER" id="PTHR30087">
    <property type="entry name" value="INNER MEMBRANE PROTEIN"/>
    <property type="match status" value="1"/>
</dbReference>
<protein>
    <submittedName>
        <fullName evidence="1">DUF523 domain-containing protein</fullName>
    </submittedName>
</protein>
<dbReference type="PANTHER" id="PTHR30087:SF1">
    <property type="entry name" value="HYPOTHETICAL CYTOSOLIC PROTEIN"/>
    <property type="match status" value="1"/>
</dbReference>
<dbReference type="InterPro" id="IPR007553">
    <property type="entry name" value="2-thiour_desulf"/>
</dbReference>
<dbReference type="Proteomes" id="UP001501822">
    <property type="component" value="Unassembled WGS sequence"/>
</dbReference>
<proteinExistence type="predicted"/>
<evidence type="ECO:0000313" key="1">
    <source>
        <dbReference type="EMBL" id="GAA0359776.1"/>
    </source>
</evidence>
<sequence>MERILVSSCLLGTPVRYDGTGKRSDHAVFARWRDEGRLVPVCPEVRGGLPVPRPPAEIHGGLGGDVLDGRARVLTPDGTDVTAHFLKGARHALDQARAHGVRMAILKERSPSCGVARIYDGGFSGTTVPGEGVTAALLERGGIRVFAEDDLDVAAAHLAALER</sequence>